<keyword evidence="3 8" id="KW-0808">Transferase</keyword>
<proteinExistence type="predicted"/>
<dbReference type="InterPro" id="IPR000719">
    <property type="entry name" value="Prot_kinase_dom"/>
</dbReference>
<protein>
    <recommendedName>
        <fullName evidence="1">non-specific serine/threonine protein kinase</fullName>
        <ecNumber evidence="1">2.7.11.1</ecNumber>
    </recommendedName>
</protein>
<dbReference type="PANTHER" id="PTHR43289:SF6">
    <property type="entry name" value="SERINE_THREONINE-PROTEIN KINASE NEKL-3"/>
    <property type="match status" value="1"/>
</dbReference>
<dbReference type="Gene3D" id="1.10.510.10">
    <property type="entry name" value="Transferase(Phosphotransferase) domain 1"/>
    <property type="match status" value="1"/>
</dbReference>
<dbReference type="GO" id="GO:0004674">
    <property type="term" value="F:protein serine/threonine kinase activity"/>
    <property type="evidence" value="ECO:0007669"/>
    <property type="project" value="UniProtKB-KW"/>
</dbReference>
<keyword evidence="4" id="KW-0547">Nucleotide-binding</keyword>
<keyword evidence="2" id="KW-0723">Serine/threonine-protein kinase</keyword>
<reference evidence="8" key="1">
    <citation type="submission" date="2020-11" db="EMBL/GenBank/DDBJ databases">
        <title>Sequencing the genomes of 1000 actinobacteria strains.</title>
        <authorList>
            <person name="Klenk H.-P."/>
        </authorList>
    </citation>
    <scope>NUCLEOTIDE SEQUENCE</scope>
    <source>
        <strain evidence="8">DSM 43175</strain>
    </source>
</reference>
<evidence type="ECO:0000256" key="3">
    <source>
        <dbReference type="ARBA" id="ARBA00022679"/>
    </source>
</evidence>
<dbReference type="PROSITE" id="PS50011">
    <property type="entry name" value="PROTEIN_KINASE_DOM"/>
    <property type="match status" value="1"/>
</dbReference>
<evidence type="ECO:0000256" key="4">
    <source>
        <dbReference type="ARBA" id="ARBA00022741"/>
    </source>
</evidence>
<dbReference type="PANTHER" id="PTHR43289">
    <property type="entry name" value="MITOGEN-ACTIVATED PROTEIN KINASE KINASE KINASE 20-RELATED"/>
    <property type="match status" value="1"/>
</dbReference>
<name>A0A931GHD2_9ACTN</name>
<keyword evidence="9" id="KW-1185">Reference proteome</keyword>
<dbReference type="PROSITE" id="PS00108">
    <property type="entry name" value="PROTEIN_KINASE_ST"/>
    <property type="match status" value="1"/>
</dbReference>
<gene>
    <name evidence="8" type="ORF">IW256_001416</name>
</gene>
<dbReference type="AlphaFoldDB" id="A0A931GHD2"/>
<dbReference type="Proteomes" id="UP000614047">
    <property type="component" value="Unassembled WGS sequence"/>
</dbReference>
<evidence type="ECO:0000313" key="9">
    <source>
        <dbReference type="Proteomes" id="UP000614047"/>
    </source>
</evidence>
<feature type="domain" description="Protein kinase" evidence="7">
    <location>
        <begin position="9"/>
        <end position="254"/>
    </location>
</feature>
<evidence type="ECO:0000256" key="1">
    <source>
        <dbReference type="ARBA" id="ARBA00012513"/>
    </source>
</evidence>
<dbReference type="InterPro" id="IPR008271">
    <property type="entry name" value="Ser/Thr_kinase_AS"/>
</dbReference>
<evidence type="ECO:0000256" key="2">
    <source>
        <dbReference type="ARBA" id="ARBA00022527"/>
    </source>
</evidence>
<accession>A0A931GHD2</accession>
<dbReference type="GO" id="GO:0005524">
    <property type="term" value="F:ATP binding"/>
    <property type="evidence" value="ECO:0007669"/>
    <property type="project" value="UniProtKB-KW"/>
</dbReference>
<comment type="caution">
    <text evidence="8">The sequence shown here is derived from an EMBL/GenBank/DDBJ whole genome shotgun (WGS) entry which is preliminary data.</text>
</comment>
<dbReference type="Gene3D" id="3.30.200.20">
    <property type="entry name" value="Phosphorylase Kinase, domain 1"/>
    <property type="match status" value="1"/>
</dbReference>
<dbReference type="SUPFAM" id="SSF56112">
    <property type="entry name" value="Protein kinase-like (PK-like)"/>
    <property type="match status" value="1"/>
</dbReference>
<dbReference type="EC" id="2.7.11.1" evidence="1"/>
<keyword evidence="6" id="KW-0067">ATP-binding</keyword>
<evidence type="ECO:0000259" key="7">
    <source>
        <dbReference type="PROSITE" id="PS50011"/>
    </source>
</evidence>
<organism evidence="8 9">
    <name type="scientific">Actinomadura viridis</name>
    <dbReference type="NCBI Taxonomy" id="58110"/>
    <lineage>
        <taxon>Bacteria</taxon>
        <taxon>Bacillati</taxon>
        <taxon>Actinomycetota</taxon>
        <taxon>Actinomycetes</taxon>
        <taxon>Streptosporangiales</taxon>
        <taxon>Thermomonosporaceae</taxon>
        <taxon>Actinomadura</taxon>
    </lineage>
</organism>
<dbReference type="InterPro" id="IPR011009">
    <property type="entry name" value="Kinase-like_dom_sf"/>
</dbReference>
<evidence type="ECO:0000256" key="6">
    <source>
        <dbReference type="ARBA" id="ARBA00022840"/>
    </source>
</evidence>
<dbReference type="RefSeq" id="WP_307828768.1">
    <property type="nucleotide sequence ID" value="NZ_BAABES010000006.1"/>
</dbReference>
<evidence type="ECO:0000313" key="8">
    <source>
        <dbReference type="EMBL" id="MBG6087303.1"/>
    </source>
</evidence>
<keyword evidence="5 8" id="KW-0418">Kinase</keyword>
<sequence>MNEWRIDGFREVRELGAGAQGRVVLARHQTAGTPVAIKYLFRGSPEELERLRHEAVLLGRVSDPHVARLYRLVESERGAAIVMEAVNGVSLKRVLEEHGALGAEAALTVLKGSLLGLAAAHAVGVVHRDYKPANVVVQADGLSKLIDFGIATPQGEGSRAGTPAYMPPEQWRGEPATPAADVYAATCVFYECVTGRRPYSGAGADLMALHVNGAIPVEVLPEALRGLVLRGMAKDPSQRPYGAQAFVGELEQAASAAYGPDWERRGVRALAGTAVALAALFPLVAAGIAPAAPVAVGAAAGAGGVAGAGGAAGGGTAAAGGAAGGTAAGGGAAAGGSGVLAGVGGKAALAVAGAAVVAGAGGTFAYTNLNDSDEPRQQPRLRPVAAAISTMNQTYTDVPLAVQNAQYVQISGLADTALQGRINQALRAPLDETVEAMHSGTRENGASCTQTAQVGTTARVGVHGRALVSAVYRVRVRYCMPADGEMPGRAVTVDMKTGRVLKTEDVFKPDTLTPAGLRTLWGRLTGTTQNMWGPDGCQREGPQRTDFFPWRDAEWPWATAFFATDRFEINYSRGGSECPYDRLTAPYAKVRDLLKPEIVAMLPAGPAPART</sequence>
<dbReference type="Pfam" id="PF00069">
    <property type="entry name" value="Pkinase"/>
    <property type="match status" value="1"/>
</dbReference>
<dbReference type="CDD" id="cd14014">
    <property type="entry name" value="STKc_PknB_like"/>
    <property type="match status" value="1"/>
</dbReference>
<dbReference type="EMBL" id="JADOUA010000001">
    <property type="protein sequence ID" value="MBG6087303.1"/>
    <property type="molecule type" value="Genomic_DNA"/>
</dbReference>
<evidence type="ECO:0000256" key="5">
    <source>
        <dbReference type="ARBA" id="ARBA00022777"/>
    </source>
</evidence>